<proteinExistence type="predicted"/>
<dbReference type="Proteomes" id="UP000260425">
    <property type="component" value="Segment"/>
</dbReference>
<dbReference type="Gene3D" id="2.60.120.260">
    <property type="entry name" value="Galactose-binding domain-like"/>
    <property type="match status" value="1"/>
</dbReference>
<keyword evidence="2" id="KW-1185">Reference proteome</keyword>
<organismHost>
    <name type="scientific">Bacillus subtilis</name>
    <dbReference type="NCBI Taxonomy" id="1423"/>
</organismHost>
<organism evidence="1 2">
    <name type="scientific">Bacillus phage BSP38</name>
    <dbReference type="NCBI Taxonomy" id="2283013"/>
    <lineage>
        <taxon>Viruses</taxon>
        <taxon>Duplodnaviria</taxon>
        <taxon>Heunggongvirae</taxon>
        <taxon>Uroviricota</taxon>
        <taxon>Caudoviricetes</taxon>
        <taxon>Herelleviridae</taxon>
        <taxon>Bastillevirinae</taxon>
        <taxon>Jeonjuvirus</taxon>
        <taxon>Jeonjuvirus BSP38</taxon>
    </lineage>
</organism>
<gene>
    <name evidence="1" type="ORF">BSP38_089</name>
</gene>
<reference evidence="1 2" key="1">
    <citation type="submission" date="2018-07" db="EMBL/GenBank/DDBJ databases">
        <title>Complete nucleotide sequence of Bacillus phage BSP38.</title>
        <authorList>
            <person name="Ghosh K."/>
            <person name="Kim K.-P."/>
        </authorList>
    </citation>
    <scope>NUCLEOTIDE SEQUENCE [LARGE SCALE GENOMIC DNA]</scope>
</reference>
<evidence type="ECO:0000313" key="2">
    <source>
        <dbReference type="Proteomes" id="UP000260425"/>
    </source>
</evidence>
<accession>A0A345MJU9</accession>
<dbReference type="EMBL" id="MH606185">
    <property type="protein sequence ID" value="AXH71131.1"/>
    <property type="molecule type" value="Genomic_DNA"/>
</dbReference>
<protein>
    <submittedName>
        <fullName evidence="1">Putative tail fiber 2</fullName>
    </submittedName>
</protein>
<evidence type="ECO:0000313" key="1">
    <source>
        <dbReference type="EMBL" id="AXH71131.1"/>
    </source>
</evidence>
<sequence length="1240" mass="136913">MTTITGQITIVDYGDAVSLTGFITANSPRIQQYSPSDETFTPDWSKTPLVMTASLFKMGDSSDIIDDPNVQSITWYDAANPGTPLKSEGPYTISGSSLTVKDNILRDKPAIDFICEVVYRDTDSMLDITQKMSISFSRVSDGSSAAVASAWLPNGNIFKNNQVPSLIAECDLWRSGKIDNTNVLFQWYSQDPNITEDQGGGAGWKKLTSTSNNGETGYNTNKLTVPSSAVPSFEVYKCVITDTDPSSPTYNQTFQDTVTFLDQSDPVQLDITSTGGDVFKNGVGSTTLSAQTYQGGQEIDQSGEEYQYKWYKYDKDGVLVTDFGGTKTYKEGKTLNVTSDDVDTKATFLCTIEGAVAQFTIYDITDTIVSPTEPPNPVEGMIWLKNSGDPPYRFYIYKNGQWQTTDFDSLEEMDPDSYNKVKDAYNAITDLDMDNRITRYERSVVRGELANIIGTYLSNTDNMPTIEEIDANGVGDLYAIRKQARDVGVPTTDERYTQIATAYTNLRTYLSSLSIKPWDVGSDGVIDIDSDAWDAAWKGYYLAYNFLSITVTNRQKEYTDLIGDEAVQDAISAVSNAEQYKEVPLANPMTINAPIASLGLPSFQGRHIDSWTINPDSQSNWALNGNRIRPITNPIFSSTGSITLHGKFYGDGTNNDEFMWDREGRAVKIKRWEDVSLDGGFTWEFGADLTGAKQVKISAFSEVAPVDMSVQAVKNNGSMLTTIDSGMDAADQVMLTNSENVLYISIADSDSGWGETYTPTPAEISAYFNGWRMCNGTYGTPYDGTGNKVWYPIGDTDLTRSTMSADGTTFDPVPDEKAPTIEEQSINDYQVVYRNTDAVRETIDFDGIMSLLQGDNQVTLGYPLNTPEIITGTIKYATNIATVTDNLKYWIPTVQERLTKAEEIITEDSITNIVTNSVQYRVALASKADTETLGQYATTGALEDLSGDIDGRIANAIDSIDFEPYATKSELKQTATDITAKFSATGGMNLIKNSIGFAGLEFWEGYTQYPVETISTNELDMLGFGSGFLFNPDGNQKGIIQEINVTPGQPYTLSWYLNKRTSGSTSGYRFWIQIQENDVTVKQIADNSAVTTTGYESSYMTYVPQSDTIKVRFIGYGNVDATLTGLMLNISDVPLSWSLATGELYNTNIRLDINGIRVSQLDENRREVGYTQITPEEFAGYHDSDGNGTFEKIFYLNGDETVTKKLRAEEEITTRYIKMINVDSVGRKGLAFIPNIDFIG</sequence>
<name>A0A345MJU9_BPBSP</name>